<organism evidence="1 2">
    <name type="scientific">Lactobacillus jensenii</name>
    <dbReference type="NCBI Taxonomy" id="109790"/>
    <lineage>
        <taxon>Bacteria</taxon>
        <taxon>Bacillati</taxon>
        <taxon>Bacillota</taxon>
        <taxon>Bacilli</taxon>
        <taxon>Lactobacillales</taxon>
        <taxon>Lactobacillaceae</taxon>
        <taxon>Lactobacillus</taxon>
    </lineage>
</organism>
<name>A0A558JLC2_LACJE</name>
<dbReference type="OrthoDB" id="9803716at2"/>
<proteinExistence type="predicted"/>
<dbReference type="Proteomes" id="UP000327236">
    <property type="component" value="Unassembled WGS sequence"/>
</dbReference>
<dbReference type="AlphaFoldDB" id="A0A558JLC2"/>
<dbReference type="InterPro" id="IPR041420">
    <property type="entry name" value="PBECR4"/>
</dbReference>
<evidence type="ECO:0000313" key="2">
    <source>
        <dbReference type="Proteomes" id="UP000327236"/>
    </source>
</evidence>
<dbReference type="RefSeq" id="WP_006588513.1">
    <property type="nucleotide sequence ID" value="NZ_CATOUX010000011.1"/>
</dbReference>
<dbReference type="Pfam" id="PF18813">
    <property type="entry name" value="PBECR4"/>
    <property type="match status" value="1"/>
</dbReference>
<reference evidence="1 2" key="1">
    <citation type="submission" date="2019-09" db="EMBL/GenBank/DDBJ databases">
        <title>Draft genome sequence assemblies of isolates from the urinary tract.</title>
        <authorList>
            <person name="Mores C.R."/>
            <person name="Putonti C."/>
            <person name="Wolfe A.J."/>
        </authorList>
    </citation>
    <scope>NUCLEOTIDE SEQUENCE [LARGE SCALE GENOMIC DNA]</scope>
    <source>
        <strain evidence="1 2">UMB246</strain>
    </source>
</reference>
<sequence length="255" mass="29668">MFMYIDSTNTNYKFKTLASKKEIEEINKYQEVISKISKFYEKNFSEGSIDYIYKDGKNIKLMPVKYKKERFPHLTGIDFSDCGFKQKLEMLKKGENTKPLYIEKATFSKLEVLDSLPKVLQADSKVLADLREVKQAQRIGVNRAIKTKENDLLLALYDFQPEIFEPKSLLNIKEAKQYDNIPENTVLAIFKESQDKNTIHMEPISLNTKALGSIENSTKMLIAVGMYTKEQSNLLEKQQIKKRKIAKLRQRGMER</sequence>
<evidence type="ECO:0000313" key="1">
    <source>
        <dbReference type="EMBL" id="KAA9320515.1"/>
    </source>
</evidence>
<accession>A0A558JLC2</accession>
<comment type="caution">
    <text evidence="1">The sequence shown here is derived from an EMBL/GenBank/DDBJ whole genome shotgun (WGS) entry which is preliminary data.</text>
</comment>
<protein>
    <submittedName>
        <fullName evidence="1">Uncharacterized protein</fullName>
    </submittedName>
</protein>
<gene>
    <name evidence="1" type="ORF">F6H94_07880</name>
</gene>
<dbReference type="EMBL" id="VYWW01000045">
    <property type="protein sequence ID" value="KAA9320515.1"/>
    <property type="molecule type" value="Genomic_DNA"/>
</dbReference>